<proteinExistence type="predicted"/>
<comment type="caution">
    <text evidence="3">The sequence shown here is derived from an EMBL/GenBank/DDBJ whole genome shotgun (WGS) entry which is preliminary data.</text>
</comment>
<protein>
    <recommendedName>
        <fullName evidence="2">GYF domain-containing protein</fullName>
    </recommendedName>
</protein>
<dbReference type="AlphaFoldDB" id="A0ABD2LE25"/>
<name>A0ABD2LE25_9BILA</name>
<evidence type="ECO:0000313" key="4">
    <source>
        <dbReference type="Proteomes" id="UP001620626"/>
    </source>
</evidence>
<reference evidence="3 4" key="1">
    <citation type="submission" date="2024-10" db="EMBL/GenBank/DDBJ databases">
        <authorList>
            <person name="Kim D."/>
        </authorList>
    </citation>
    <scope>NUCLEOTIDE SEQUENCE [LARGE SCALE GENOMIC DNA]</scope>
    <source>
        <strain evidence="3">BH-2024</strain>
    </source>
</reference>
<dbReference type="InterPro" id="IPR035445">
    <property type="entry name" value="GYF-like_dom_sf"/>
</dbReference>
<feature type="domain" description="GYF" evidence="2">
    <location>
        <begin position="8"/>
        <end position="57"/>
    </location>
</feature>
<evidence type="ECO:0000259" key="2">
    <source>
        <dbReference type="PROSITE" id="PS50829"/>
    </source>
</evidence>
<keyword evidence="4" id="KW-1185">Reference proteome</keyword>
<dbReference type="EMBL" id="JBICBT010000446">
    <property type="protein sequence ID" value="KAL3113448.1"/>
    <property type="molecule type" value="Genomic_DNA"/>
</dbReference>
<sequence>MGDLRSHCKKWLYVGKQDDHEYGPYTSTEMLHWLNNSYFDGSLRLRTTNDNRFYTLSEWIQACANEIPFTLDVHSMESLRSAANSRNYRGIQPTIDSVHNHQQVDPFLQRSTIPPASTVENADFERQPIPLGMPIQLLPTSQKTPPSSQQVLLMSAQPPPNQPLVLPVSSVPTFQFVQQHMFPSMSQQQPLMPIRLQPSSMLHHQINQQAEHSQQDGIVSDSPDSGHVVTPSSYPLQQIGNGIDCIDLTHHRHSERMGSDAMEGSWKRGMLANGTAKMVDNWTSMRDDSAYFQQSKGTQTDDISVKVSQEDAERLLFQLLGVRIRINFATEK</sequence>
<organism evidence="3 4">
    <name type="scientific">Heterodera trifolii</name>
    <dbReference type="NCBI Taxonomy" id="157864"/>
    <lineage>
        <taxon>Eukaryota</taxon>
        <taxon>Metazoa</taxon>
        <taxon>Ecdysozoa</taxon>
        <taxon>Nematoda</taxon>
        <taxon>Chromadorea</taxon>
        <taxon>Rhabditida</taxon>
        <taxon>Tylenchina</taxon>
        <taxon>Tylenchomorpha</taxon>
        <taxon>Tylenchoidea</taxon>
        <taxon>Heteroderidae</taxon>
        <taxon>Heteroderinae</taxon>
        <taxon>Heterodera</taxon>
    </lineage>
</organism>
<evidence type="ECO:0000313" key="3">
    <source>
        <dbReference type="EMBL" id="KAL3113448.1"/>
    </source>
</evidence>
<evidence type="ECO:0000256" key="1">
    <source>
        <dbReference type="SAM" id="MobiDB-lite"/>
    </source>
</evidence>
<dbReference type="Pfam" id="PF02213">
    <property type="entry name" value="GYF"/>
    <property type="match status" value="1"/>
</dbReference>
<dbReference type="SMART" id="SM00444">
    <property type="entry name" value="GYF"/>
    <property type="match status" value="1"/>
</dbReference>
<dbReference type="InterPro" id="IPR003169">
    <property type="entry name" value="GYF"/>
</dbReference>
<dbReference type="Proteomes" id="UP001620626">
    <property type="component" value="Unassembled WGS sequence"/>
</dbReference>
<dbReference type="SUPFAM" id="SSF55277">
    <property type="entry name" value="GYF domain"/>
    <property type="match status" value="1"/>
</dbReference>
<feature type="compositionally biased region" description="Polar residues" evidence="1">
    <location>
        <begin position="206"/>
        <end position="217"/>
    </location>
</feature>
<dbReference type="PROSITE" id="PS50829">
    <property type="entry name" value="GYF"/>
    <property type="match status" value="1"/>
</dbReference>
<accession>A0ABD2LE25</accession>
<dbReference type="Gene3D" id="3.30.1490.40">
    <property type="match status" value="1"/>
</dbReference>
<gene>
    <name evidence="3" type="ORF">niasHT_013558</name>
</gene>
<feature type="region of interest" description="Disordered" evidence="1">
    <location>
        <begin position="206"/>
        <end position="233"/>
    </location>
</feature>